<name>A0A9J7HW68_BRAFL</name>
<dbReference type="AlphaFoldDB" id="A0A9J7HW68"/>
<dbReference type="GO" id="GO:0033116">
    <property type="term" value="C:endoplasmic reticulum-Golgi intermediate compartment membrane"/>
    <property type="evidence" value="ECO:0007669"/>
    <property type="project" value="UniProtKB-SubCell"/>
</dbReference>
<feature type="transmembrane region" description="Helical" evidence="4">
    <location>
        <begin position="78"/>
        <end position="102"/>
    </location>
</feature>
<proteinExistence type="inferred from homology"/>
<dbReference type="OrthoDB" id="6053839at2759"/>
<evidence type="ECO:0000256" key="3">
    <source>
        <dbReference type="ARBA" id="ARBA00009027"/>
    </source>
</evidence>
<evidence type="ECO:0000256" key="4">
    <source>
        <dbReference type="SAM" id="Phobius"/>
    </source>
</evidence>
<dbReference type="GO" id="GO:0061507">
    <property type="term" value="F:2',3'-cyclic GMP-AMP binding"/>
    <property type="evidence" value="ECO:0000318"/>
    <property type="project" value="GO_Central"/>
</dbReference>
<dbReference type="InterPro" id="IPR055432">
    <property type="entry name" value="STING_LBD"/>
</dbReference>
<feature type="transmembrane region" description="Helical" evidence="4">
    <location>
        <begin position="131"/>
        <end position="150"/>
    </location>
</feature>
<dbReference type="GO" id="GO:0000045">
    <property type="term" value="P:autophagosome assembly"/>
    <property type="evidence" value="ECO:0000318"/>
    <property type="project" value="GO_Central"/>
</dbReference>
<feature type="transmembrane region" description="Helical" evidence="4">
    <location>
        <begin position="162"/>
        <end position="181"/>
    </location>
</feature>
<feature type="transmembrane region" description="Helical" evidence="4">
    <location>
        <begin position="23"/>
        <end position="45"/>
    </location>
</feature>
<dbReference type="Proteomes" id="UP000001554">
    <property type="component" value="Chromosome 2"/>
</dbReference>
<evidence type="ECO:0000313" key="6">
    <source>
        <dbReference type="Proteomes" id="UP000001554"/>
    </source>
</evidence>
<dbReference type="GO" id="GO:0045087">
    <property type="term" value="P:innate immune response"/>
    <property type="evidence" value="ECO:0000318"/>
    <property type="project" value="GO_Central"/>
</dbReference>
<dbReference type="GO" id="GO:0005789">
    <property type="term" value="C:endoplasmic reticulum membrane"/>
    <property type="evidence" value="ECO:0000318"/>
    <property type="project" value="GO_Central"/>
</dbReference>
<evidence type="ECO:0000313" key="7">
    <source>
        <dbReference type="RefSeq" id="XP_035665354.1"/>
    </source>
</evidence>
<dbReference type="GeneID" id="118408630"/>
<dbReference type="InterPro" id="IPR029158">
    <property type="entry name" value="STING"/>
</dbReference>
<evidence type="ECO:0000259" key="5">
    <source>
        <dbReference type="Pfam" id="PF15009"/>
    </source>
</evidence>
<dbReference type="GO" id="GO:0061709">
    <property type="term" value="P:reticulophagy"/>
    <property type="evidence" value="ECO:0000318"/>
    <property type="project" value="GO_Central"/>
</dbReference>
<dbReference type="GO" id="GO:0000421">
    <property type="term" value="C:autophagosome membrane"/>
    <property type="evidence" value="ECO:0007669"/>
    <property type="project" value="UniProtKB-SubCell"/>
</dbReference>
<evidence type="ECO:0000256" key="1">
    <source>
        <dbReference type="ARBA" id="ARBA00004457"/>
    </source>
</evidence>
<dbReference type="GO" id="GO:0032481">
    <property type="term" value="P:positive regulation of type I interferon production"/>
    <property type="evidence" value="ECO:0007669"/>
    <property type="project" value="InterPro"/>
</dbReference>
<gene>
    <name evidence="7" type="primary">LOC118408630</name>
</gene>
<accession>A0A9J7HW68</accession>
<feature type="domain" description="STING ligand-binding" evidence="5">
    <location>
        <begin position="198"/>
        <end position="262"/>
    </location>
</feature>
<dbReference type="OMA" id="CERIEQS"/>
<organism evidence="6 7">
    <name type="scientific">Branchiostoma floridae</name>
    <name type="common">Florida lancelet</name>
    <name type="synonym">Amphioxus</name>
    <dbReference type="NCBI Taxonomy" id="7739"/>
    <lineage>
        <taxon>Eukaryota</taxon>
        <taxon>Metazoa</taxon>
        <taxon>Chordata</taxon>
        <taxon>Cephalochordata</taxon>
        <taxon>Leptocardii</taxon>
        <taxon>Amphioxiformes</taxon>
        <taxon>Branchiostomatidae</taxon>
        <taxon>Branchiostoma</taxon>
    </lineage>
</organism>
<dbReference type="GO" id="GO:0005776">
    <property type="term" value="C:autophagosome"/>
    <property type="evidence" value="ECO:0000318"/>
    <property type="project" value="GO_Central"/>
</dbReference>
<dbReference type="GO" id="GO:0002218">
    <property type="term" value="P:activation of innate immune response"/>
    <property type="evidence" value="ECO:0007669"/>
    <property type="project" value="InterPro"/>
</dbReference>
<dbReference type="RefSeq" id="XP_035665354.1">
    <property type="nucleotide sequence ID" value="XM_035809461.1"/>
</dbReference>
<evidence type="ECO:0000256" key="2">
    <source>
        <dbReference type="ARBA" id="ARBA00004542"/>
    </source>
</evidence>
<dbReference type="FunFam" id="1.20.5.5200:FF:000001">
    <property type="entry name" value="Stimulator of interferon genes protein"/>
    <property type="match status" value="1"/>
</dbReference>
<comment type="subcellular location">
    <subcellularLocation>
        <location evidence="2">Cytoplasmic vesicle</location>
        <location evidence="2">Autophagosome membrane</location>
        <topology evidence="2">Multi-pass membrane protein</topology>
    </subcellularLocation>
    <subcellularLocation>
        <location evidence="1">Endoplasmic reticulum-Golgi intermediate compartment membrane</location>
        <topology evidence="1">Multi-pass membrane protein</topology>
    </subcellularLocation>
</comment>
<dbReference type="Pfam" id="PF15009">
    <property type="entry name" value="STING_LBD"/>
    <property type="match status" value="1"/>
</dbReference>
<dbReference type="PANTHER" id="PTHR34339:SF1">
    <property type="entry name" value="STIMULATOR OF INTERFERON GENES PROTEIN"/>
    <property type="match status" value="1"/>
</dbReference>
<reference evidence="7" key="2">
    <citation type="submission" date="2025-08" db="UniProtKB">
        <authorList>
            <consortium name="RefSeq"/>
        </authorList>
    </citation>
    <scope>IDENTIFICATION</scope>
    <source>
        <strain evidence="7">S238N-H82</strain>
        <tissue evidence="7">Testes</tissue>
    </source>
</reference>
<keyword evidence="4" id="KW-0472">Membrane</keyword>
<reference evidence="6" key="1">
    <citation type="journal article" date="2020" name="Nat. Ecol. Evol.">
        <title>Deeply conserved synteny resolves early events in vertebrate evolution.</title>
        <authorList>
            <person name="Simakov O."/>
            <person name="Marletaz F."/>
            <person name="Yue J.X."/>
            <person name="O'Connell B."/>
            <person name="Jenkins J."/>
            <person name="Brandt A."/>
            <person name="Calef R."/>
            <person name="Tung C.H."/>
            <person name="Huang T.K."/>
            <person name="Schmutz J."/>
            <person name="Satoh N."/>
            <person name="Yu J.K."/>
            <person name="Putnam N.H."/>
            <person name="Green R.E."/>
            <person name="Rokhsar D.S."/>
        </authorList>
    </citation>
    <scope>NUCLEOTIDE SEQUENCE [LARGE SCALE GENOMIC DNA]</scope>
    <source>
        <strain evidence="6">S238N-H82</strain>
    </source>
</reference>
<keyword evidence="4" id="KW-1133">Transmembrane helix</keyword>
<dbReference type="InterPro" id="IPR038623">
    <property type="entry name" value="STING_C_sf"/>
</dbReference>
<keyword evidence="6" id="KW-1185">Reference proteome</keyword>
<dbReference type="Gene3D" id="3.40.50.12100">
    <property type="entry name" value="Stimulator of interferon genes protein"/>
    <property type="match status" value="1"/>
</dbReference>
<dbReference type="GO" id="GO:0016239">
    <property type="term" value="P:positive regulation of macroautophagy"/>
    <property type="evidence" value="ECO:0000318"/>
    <property type="project" value="GO_Central"/>
</dbReference>
<sequence>MEQERKENNGFGSIPAPRVHRTGVFHCTLLLAVWLAFWFGAWFVMQTVCSMLGLHLQPSPGENSANDIDIETSTFTRYLFITAALVLTTVVSELMHSVVLFVEEWKHVNSRHGSRYQAFQSCLHFEFPMRGAFPALLVLSVVVISMICFLKTEMLAQLLSQYLDLLVLLTGVQLVILSYFMKPAEVEVMEQVEGTNQNVAHGLAWSFYTGYLKIVLPGLCERIEQSAWKDKIHPTAHRLLVLIPLKCEVRAKLEDEDSNIEKEYCVVEYATNVQTLYDMQESKACAGFSREAREQQMLRITNWPGSSCAPWSS</sequence>
<comment type="similarity">
    <text evidence="3">Belongs to the STING family.</text>
</comment>
<dbReference type="KEGG" id="bfo:118408630"/>
<keyword evidence="4" id="KW-0812">Transmembrane</keyword>
<dbReference type="GO" id="GO:0035438">
    <property type="term" value="F:cyclic-di-GMP binding"/>
    <property type="evidence" value="ECO:0000318"/>
    <property type="project" value="GO_Central"/>
</dbReference>
<dbReference type="PANTHER" id="PTHR34339">
    <property type="entry name" value="STIMULATOR OF INTERFERON GENES PROTEIN"/>
    <property type="match status" value="1"/>
</dbReference>
<dbReference type="Gene3D" id="1.20.5.5200">
    <property type="match status" value="1"/>
</dbReference>
<protein>
    <submittedName>
        <fullName evidence="7">Stimulator of interferon genes protein-like</fullName>
    </submittedName>
</protein>